<evidence type="ECO:0000313" key="2">
    <source>
        <dbReference type="Proteomes" id="UP000246410"/>
    </source>
</evidence>
<accession>A0A317NIN1</accession>
<evidence type="ECO:0000313" key="1">
    <source>
        <dbReference type="EMBL" id="PWV73558.1"/>
    </source>
</evidence>
<comment type="caution">
    <text evidence="1">The sequence shown here is derived from an EMBL/GenBank/DDBJ whole genome shotgun (WGS) entry which is preliminary data.</text>
</comment>
<dbReference type="Proteomes" id="UP000246410">
    <property type="component" value="Unassembled WGS sequence"/>
</dbReference>
<keyword evidence="2" id="KW-1185">Reference proteome</keyword>
<reference evidence="1 2" key="1">
    <citation type="submission" date="2018-05" db="EMBL/GenBank/DDBJ databases">
        <title>Genomic Encyclopedia of Type Strains, Phase IV (KMG-IV): sequencing the most valuable type-strain genomes for metagenomic binning, comparative biology and taxonomic classification.</title>
        <authorList>
            <person name="Goeker M."/>
        </authorList>
    </citation>
    <scope>NUCLEOTIDE SEQUENCE [LARGE SCALE GENOMIC DNA]</scope>
    <source>
        <strain evidence="1 2">DSM 44717</strain>
    </source>
</reference>
<gene>
    <name evidence="1" type="ORF">DFR69_107185</name>
</gene>
<proteinExistence type="predicted"/>
<protein>
    <submittedName>
        <fullName evidence="1">Uncharacterized protein</fullName>
    </submittedName>
</protein>
<organism evidence="1 2">
    <name type="scientific">Nocardia neocaledoniensis</name>
    <dbReference type="NCBI Taxonomy" id="236511"/>
    <lineage>
        <taxon>Bacteria</taxon>
        <taxon>Bacillati</taxon>
        <taxon>Actinomycetota</taxon>
        <taxon>Actinomycetes</taxon>
        <taxon>Mycobacteriales</taxon>
        <taxon>Nocardiaceae</taxon>
        <taxon>Nocardia</taxon>
    </lineage>
</organism>
<dbReference type="AlphaFoldDB" id="A0A317NIN1"/>
<sequence>MDPRRIALNRTHSIEMGRLFARFTDLHPEIEFEVDDARMTAEQDAAWTAFSADLLARHQAERAALADVLEAERGAGRPPAEG</sequence>
<dbReference type="EMBL" id="QGTL01000007">
    <property type="protein sequence ID" value="PWV73558.1"/>
    <property type="molecule type" value="Genomic_DNA"/>
</dbReference>
<dbReference type="RefSeq" id="WP_110039137.1">
    <property type="nucleotide sequence ID" value="NZ_QGTL01000007.1"/>
</dbReference>
<name>A0A317NIN1_9NOCA</name>